<dbReference type="AlphaFoldDB" id="A0A4Q9MX43"/>
<dbReference type="OrthoDB" id="544685at2759"/>
<feature type="region of interest" description="Disordered" evidence="2">
    <location>
        <begin position="1"/>
        <end position="29"/>
    </location>
</feature>
<keyword evidence="3" id="KW-0812">Transmembrane</keyword>
<dbReference type="PROSITE" id="PS50222">
    <property type="entry name" value="EF_HAND_2"/>
    <property type="match status" value="1"/>
</dbReference>
<feature type="region of interest" description="Disordered" evidence="2">
    <location>
        <begin position="59"/>
        <end position="88"/>
    </location>
</feature>
<dbReference type="GO" id="GO:0016020">
    <property type="term" value="C:membrane"/>
    <property type="evidence" value="ECO:0007669"/>
    <property type="project" value="InterPro"/>
</dbReference>
<sequence length="951" mass="107171">MSSRSPSHDHDPDSRPYPYRRPPNLDPDLFASQEDVIPALPSPPYRRNPSTSHVLLESYPEQTPAYRSRSNFSLAEGDSTMASSEPQLDEKHRHVNAHDHAYRPKGKHPVQVHYEDAIDPPSHRFEPDFAPPSRPSSIAGTDDEDDEEDYDWSGEEDLVDEEAKFEQAMGVKKKERNFGFIKLVTLLFSTLIGSTLLSGLIITPALLLHFFWYKPHPTDHRKFVKDNVEAWLFWAAANLSISWGLALIVDIVPAVVRILISIVWGHVSEVIKSRLELYASVKGPIKPVLYAASGWVSWVILFSGIYKLYDADHESDSRASYTPRVYEVIEFLFFFTLVICAQKMLSHFIAFSFHRTAYKERLEEVGDALRVIEKLRVYRPKRRHAAKSSFGRSTPVFSALLTPSHERDRFLNLNPNPNGGSRPSTPGGSRAPSRAGTPEPGHASDNDDDREATLVGKKGKQRTSWFGHPRSQSEPQPQPRRQSSEESGGERSDQRLHNLETQQHRYPPSPLAHSPRESEDDADAAAMVQHAATHAAKALKTAILHDARNIQGRDDAELGGLVWNVTSSHEAKRLARAIYTAFRAPGRNYLIPRDFYPAFAAAAEAERAFKVFDKDGNGDISRAEIKTTLVKVYKERRFLSRSMRDVGQALRTLDNMLLFLALLVLFFISLSVFGVKIENSLTSLYTIGIGASFIFKNSASNAFDAIMFLFVTHPYDTGDRCFIDDENLVVKKMGLFATIFTRSDGTETYYFNSQLFNKFITNVRRSDKTAENLTMKIAWKTPIEKLDQLEKCLNTWLQTEENRWFQPSTSITLQHIHFQQYLECTIGIPYNSNWQDWGLHNTRKTAFHAAVNYYCRQLGIVAYEPALPLAYANADTLEIAVGPEATSAEQDEDGELAEGEPPASPADPADKKAAVLGFTPPREDGIPSGMRRRRAKSRKAMFRTFGGADGF</sequence>
<keyword evidence="3" id="KW-1133">Transmembrane helix</keyword>
<dbReference type="Pfam" id="PF25886">
    <property type="entry name" value="Msy1"/>
    <property type="match status" value="1"/>
</dbReference>
<dbReference type="EMBL" id="ML143396">
    <property type="protein sequence ID" value="TBU32017.1"/>
    <property type="molecule type" value="Genomic_DNA"/>
</dbReference>
<gene>
    <name evidence="5" type="ORF">BD311DRAFT_715286</name>
</gene>
<dbReference type="PROSITE" id="PS00018">
    <property type="entry name" value="EF_HAND_1"/>
    <property type="match status" value="1"/>
</dbReference>
<accession>A0A4Q9MX43</accession>
<protein>
    <submittedName>
        <fullName evidence="5">Mechanosensitive ion channel-domain-containing protein</fullName>
    </submittedName>
</protein>
<dbReference type="GO" id="GO:0005262">
    <property type="term" value="F:calcium channel activity"/>
    <property type="evidence" value="ECO:0007669"/>
    <property type="project" value="TreeGrafter"/>
</dbReference>
<organism evidence="5">
    <name type="scientific">Dichomitus squalens</name>
    <dbReference type="NCBI Taxonomy" id="114155"/>
    <lineage>
        <taxon>Eukaryota</taxon>
        <taxon>Fungi</taxon>
        <taxon>Dikarya</taxon>
        <taxon>Basidiomycota</taxon>
        <taxon>Agaricomycotina</taxon>
        <taxon>Agaricomycetes</taxon>
        <taxon>Polyporales</taxon>
        <taxon>Polyporaceae</taxon>
        <taxon>Dichomitus</taxon>
    </lineage>
</organism>
<keyword evidence="1" id="KW-0106">Calcium</keyword>
<dbReference type="SMART" id="SM00054">
    <property type="entry name" value="EFh"/>
    <property type="match status" value="1"/>
</dbReference>
<dbReference type="InterPro" id="IPR002048">
    <property type="entry name" value="EF_hand_dom"/>
</dbReference>
<dbReference type="Gene3D" id="1.10.238.10">
    <property type="entry name" value="EF-hand"/>
    <property type="match status" value="1"/>
</dbReference>
<evidence type="ECO:0000256" key="2">
    <source>
        <dbReference type="SAM" id="MobiDB-lite"/>
    </source>
</evidence>
<dbReference type="InterPro" id="IPR018247">
    <property type="entry name" value="EF_Hand_1_Ca_BS"/>
</dbReference>
<feature type="compositionally biased region" description="Acidic residues" evidence="2">
    <location>
        <begin position="889"/>
        <end position="898"/>
    </location>
</feature>
<dbReference type="InterPro" id="IPR058650">
    <property type="entry name" value="Msy1/2-like"/>
</dbReference>
<dbReference type="InterPro" id="IPR010920">
    <property type="entry name" value="LSM_dom_sf"/>
</dbReference>
<feature type="transmembrane region" description="Helical" evidence="3">
    <location>
        <begin position="183"/>
        <end position="212"/>
    </location>
</feature>
<evidence type="ECO:0000256" key="3">
    <source>
        <dbReference type="SAM" id="Phobius"/>
    </source>
</evidence>
<name>A0A4Q9MX43_9APHY</name>
<dbReference type="InterPro" id="IPR006685">
    <property type="entry name" value="MscS_channel_2nd"/>
</dbReference>
<dbReference type="SUPFAM" id="SSF47473">
    <property type="entry name" value="EF-hand"/>
    <property type="match status" value="1"/>
</dbReference>
<keyword evidence="3" id="KW-0472">Membrane</keyword>
<feature type="compositionally biased region" description="Basic and acidic residues" evidence="2">
    <location>
        <begin position="1"/>
        <end position="14"/>
    </location>
</feature>
<dbReference type="SUPFAM" id="SSF50182">
    <property type="entry name" value="Sm-like ribonucleoproteins"/>
    <property type="match status" value="1"/>
</dbReference>
<reference evidence="5" key="1">
    <citation type="submission" date="2019-01" db="EMBL/GenBank/DDBJ databases">
        <title>Draft genome sequences of three monokaryotic isolates of the white-rot basidiomycete fungus Dichomitus squalens.</title>
        <authorList>
            <consortium name="DOE Joint Genome Institute"/>
            <person name="Lopez S.C."/>
            <person name="Andreopoulos B."/>
            <person name="Pangilinan J."/>
            <person name="Lipzen A."/>
            <person name="Riley R."/>
            <person name="Ahrendt S."/>
            <person name="Ng V."/>
            <person name="Barry K."/>
            <person name="Daum C."/>
            <person name="Grigoriev I.V."/>
            <person name="Hilden K.S."/>
            <person name="Makela M.R."/>
            <person name="de Vries R.P."/>
        </authorList>
    </citation>
    <scope>NUCLEOTIDE SEQUENCE [LARGE SCALE GENOMIC DNA]</scope>
    <source>
        <strain evidence="5">OM18370.1</strain>
    </source>
</reference>
<evidence type="ECO:0000256" key="1">
    <source>
        <dbReference type="ARBA" id="ARBA00022837"/>
    </source>
</evidence>
<evidence type="ECO:0000259" key="4">
    <source>
        <dbReference type="PROSITE" id="PS50222"/>
    </source>
</evidence>
<feature type="transmembrane region" description="Helical" evidence="3">
    <location>
        <begin position="241"/>
        <end position="267"/>
    </location>
</feature>
<feature type="transmembrane region" description="Helical" evidence="3">
    <location>
        <begin position="329"/>
        <end position="351"/>
    </location>
</feature>
<feature type="region of interest" description="Disordered" evidence="2">
    <location>
        <begin position="118"/>
        <end position="151"/>
    </location>
</feature>
<feature type="compositionally biased region" description="Basic residues" evidence="2">
    <location>
        <begin position="930"/>
        <end position="941"/>
    </location>
</feature>
<feature type="transmembrane region" description="Helical" evidence="3">
    <location>
        <begin position="657"/>
        <end position="675"/>
    </location>
</feature>
<dbReference type="PANTHER" id="PTHR31323">
    <property type="entry name" value="MECHANOSENSITIVE ION CHANNEL PROTEIN MSY2"/>
    <property type="match status" value="1"/>
</dbReference>
<feature type="compositionally biased region" description="Low complexity" evidence="2">
    <location>
        <begin position="469"/>
        <end position="481"/>
    </location>
</feature>
<feature type="compositionally biased region" description="Acidic residues" evidence="2">
    <location>
        <begin position="141"/>
        <end position="151"/>
    </location>
</feature>
<feature type="compositionally biased region" description="Low complexity" evidence="2">
    <location>
        <begin position="411"/>
        <end position="434"/>
    </location>
</feature>
<dbReference type="Pfam" id="PF00924">
    <property type="entry name" value="MS_channel_2nd"/>
    <property type="match status" value="1"/>
</dbReference>
<dbReference type="GO" id="GO:0006874">
    <property type="term" value="P:intracellular calcium ion homeostasis"/>
    <property type="evidence" value="ECO:0007669"/>
    <property type="project" value="TreeGrafter"/>
</dbReference>
<feature type="domain" description="EF-hand" evidence="4">
    <location>
        <begin position="600"/>
        <end position="635"/>
    </location>
</feature>
<feature type="region of interest" description="Disordered" evidence="2">
    <location>
        <begin position="408"/>
        <end position="526"/>
    </location>
</feature>
<proteinExistence type="predicted"/>
<dbReference type="GO" id="GO:0005509">
    <property type="term" value="F:calcium ion binding"/>
    <property type="evidence" value="ECO:0007669"/>
    <property type="project" value="InterPro"/>
</dbReference>
<dbReference type="Proteomes" id="UP000292957">
    <property type="component" value="Unassembled WGS sequence"/>
</dbReference>
<dbReference type="InterPro" id="IPR011992">
    <property type="entry name" value="EF-hand-dom_pair"/>
</dbReference>
<feature type="region of interest" description="Disordered" evidence="2">
    <location>
        <begin position="885"/>
        <end position="951"/>
    </location>
</feature>
<evidence type="ECO:0000313" key="5">
    <source>
        <dbReference type="EMBL" id="TBU32017.1"/>
    </source>
</evidence>
<feature type="compositionally biased region" description="Basic and acidic residues" evidence="2">
    <location>
        <begin position="118"/>
        <end position="127"/>
    </location>
</feature>
<dbReference type="PANTHER" id="PTHR31323:SF1">
    <property type="entry name" value="MECHANOSENSITIVE ION CHANNEL PROTEIN"/>
    <property type="match status" value="1"/>
</dbReference>
<feature type="transmembrane region" description="Helical" evidence="3">
    <location>
        <begin position="288"/>
        <end position="309"/>
    </location>
</feature>
<feature type="compositionally biased region" description="Basic and acidic residues" evidence="2">
    <location>
        <begin position="482"/>
        <end position="498"/>
    </location>
</feature>